<organism evidence="4 5">
    <name type="scientific">Littorina saxatilis</name>
    <dbReference type="NCBI Taxonomy" id="31220"/>
    <lineage>
        <taxon>Eukaryota</taxon>
        <taxon>Metazoa</taxon>
        <taxon>Spiralia</taxon>
        <taxon>Lophotrochozoa</taxon>
        <taxon>Mollusca</taxon>
        <taxon>Gastropoda</taxon>
        <taxon>Caenogastropoda</taxon>
        <taxon>Littorinimorpha</taxon>
        <taxon>Littorinoidea</taxon>
        <taxon>Littorinidae</taxon>
        <taxon>Littorina</taxon>
    </lineage>
</organism>
<feature type="coiled-coil region" evidence="2">
    <location>
        <begin position="123"/>
        <end position="176"/>
    </location>
</feature>
<feature type="compositionally biased region" description="Basic and acidic residues" evidence="3">
    <location>
        <begin position="299"/>
        <end position="324"/>
    </location>
</feature>
<proteinExistence type="inferred from homology"/>
<dbReference type="PANTHER" id="PTHR12375">
    <property type="entry name" value="RNA-BINDING PROTEIN LUC7-RELATED"/>
    <property type="match status" value="1"/>
</dbReference>
<dbReference type="GO" id="GO:0005685">
    <property type="term" value="C:U1 snRNP"/>
    <property type="evidence" value="ECO:0007669"/>
    <property type="project" value="InterPro"/>
</dbReference>
<reference evidence="4 5" key="1">
    <citation type="submission" date="2024-02" db="EMBL/GenBank/DDBJ databases">
        <title>Chromosome-scale genome assembly of the rough periwinkle Littorina saxatilis.</title>
        <authorList>
            <person name="De Jode A."/>
            <person name="Faria R."/>
            <person name="Formenti G."/>
            <person name="Sims Y."/>
            <person name="Smith T.P."/>
            <person name="Tracey A."/>
            <person name="Wood J.M.D."/>
            <person name="Zagrodzka Z.B."/>
            <person name="Johannesson K."/>
            <person name="Butlin R.K."/>
            <person name="Leder E.H."/>
        </authorList>
    </citation>
    <scope>NUCLEOTIDE SEQUENCE [LARGE SCALE GENOMIC DNA]</scope>
    <source>
        <strain evidence="4">Snail1</strain>
        <tissue evidence="4">Muscle</tissue>
    </source>
</reference>
<comment type="similarity">
    <text evidence="1">Belongs to the Luc7 family.</text>
</comment>
<dbReference type="GO" id="GO:0003729">
    <property type="term" value="F:mRNA binding"/>
    <property type="evidence" value="ECO:0007669"/>
    <property type="project" value="InterPro"/>
</dbReference>
<accession>A0AAN9BTM1</accession>
<dbReference type="Pfam" id="PF03194">
    <property type="entry name" value="LUC7"/>
    <property type="match status" value="1"/>
</dbReference>
<evidence type="ECO:0008006" key="6">
    <source>
        <dbReference type="Google" id="ProtNLM"/>
    </source>
</evidence>
<dbReference type="InterPro" id="IPR004882">
    <property type="entry name" value="Luc7-rel"/>
</dbReference>
<keyword evidence="2" id="KW-0175">Coiled coil</keyword>
<dbReference type="AlphaFoldDB" id="A0AAN9BTM1"/>
<gene>
    <name evidence="4" type="ORF">V1264_010825</name>
</gene>
<feature type="compositionally biased region" description="Basic and acidic residues" evidence="3">
    <location>
        <begin position="232"/>
        <end position="279"/>
    </location>
</feature>
<evidence type="ECO:0000256" key="1">
    <source>
        <dbReference type="ARBA" id="ARBA00005655"/>
    </source>
</evidence>
<keyword evidence="5" id="KW-1185">Reference proteome</keyword>
<dbReference type="GO" id="GO:0006376">
    <property type="term" value="P:mRNA splice site recognition"/>
    <property type="evidence" value="ECO:0007669"/>
    <property type="project" value="InterPro"/>
</dbReference>
<sequence length="419" mass="49229">MALNAAAALLDELMGRSRNFDPNDQPPELHWDSEEVCKHFLCGFCPHELFTNTRADLGICNKIHDEALRKQYVESGRFEKMGYEEDFLRFLQNMISDVEKRIRRGHQRLALNNAQGILNGGFNSAKEDKINMLTEKINELVSQAEELGCEGKVEEAQGVMKLCDQLKEERTQIQNQSGNEDLPQLKQMEVCEVCGAFLIVGDAPQRQDEHLMGKQHAGYAQVRAEIEKRKMKTKAEVEEKQKEKEEKDREVEKEREDRRKKEKEREERERRDRDKEKERTSRRRSHSRTRRSRSRDRRRSGSRERGSRAGGSRERGSRRGSRDRDRRRRSRSKSRDHRKSSKRSHRTRSRSRDKESSSSRRDRDHKRDKGRDSVSKSQSKDRDVEKRRSSEKEEKSRGHSPRTRSDDDGVHSEGDTKKD</sequence>
<evidence type="ECO:0000256" key="3">
    <source>
        <dbReference type="SAM" id="MobiDB-lite"/>
    </source>
</evidence>
<protein>
    <recommendedName>
        <fullName evidence="6">Luc7-like protein 3</fullName>
    </recommendedName>
</protein>
<feature type="compositionally biased region" description="Basic residues" evidence="3">
    <location>
        <begin position="325"/>
        <end position="349"/>
    </location>
</feature>
<dbReference type="EMBL" id="JBAMIC010000002">
    <property type="protein sequence ID" value="KAK7111141.1"/>
    <property type="molecule type" value="Genomic_DNA"/>
</dbReference>
<evidence type="ECO:0000256" key="2">
    <source>
        <dbReference type="SAM" id="Coils"/>
    </source>
</evidence>
<feature type="compositionally biased region" description="Basic residues" evidence="3">
    <location>
        <begin position="280"/>
        <end position="298"/>
    </location>
</feature>
<dbReference type="Proteomes" id="UP001374579">
    <property type="component" value="Unassembled WGS sequence"/>
</dbReference>
<evidence type="ECO:0000313" key="5">
    <source>
        <dbReference type="Proteomes" id="UP001374579"/>
    </source>
</evidence>
<feature type="region of interest" description="Disordered" evidence="3">
    <location>
        <begin position="232"/>
        <end position="419"/>
    </location>
</feature>
<evidence type="ECO:0000313" key="4">
    <source>
        <dbReference type="EMBL" id="KAK7111141.1"/>
    </source>
</evidence>
<comment type="caution">
    <text evidence="4">The sequence shown here is derived from an EMBL/GenBank/DDBJ whole genome shotgun (WGS) entry which is preliminary data.</text>
</comment>
<feature type="compositionally biased region" description="Basic and acidic residues" evidence="3">
    <location>
        <begin position="350"/>
        <end position="419"/>
    </location>
</feature>
<name>A0AAN9BTM1_9CAEN</name>